<proteinExistence type="predicted"/>
<accession>A0A9P6E695</accession>
<reference evidence="3" key="1">
    <citation type="submission" date="2020-11" db="EMBL/GenBank/DDBJ databases">
        <authorList>
            <consortium name="DOE Joint Genome Institute"/>
            <person name="Ahrendt S."/>
            <person name="Riley R."/>
            <person name="Andreopoulos W."/>
            <person name="Labutti K."/>
            <person name="Pangilinan J."/>
            <person name="Ruiz-Duenas F.J."/>
            <person name="Barrasa J.M."/>
            <person name="Sanchez-Garcia M."/>
            <person name="Camarero S."/>
            <person name="Miyauchi S."/>
            <person name="Serrano A."/>
            <person name="Linde D."/>
            <person name="Babiker R."/>
            <person name="Drula E."/>
            <person name="Ayuso-Fernandez I."/>
            <person name="Pacheco R."/>
            <person name="Padilla G."/>
            <person name="Ferreira P."/>
            <person name="Barriuso J."/>
            <person name="Kellner H."/>
            <person name="Castanera R."/>
            <person name="Alfaro M."/>
            <person name="Ramirez L."/>
            <person name="Pisabarro A.G."/>
            <person name="Kuo A."/>
            <person name="Tritt A."/>
            <person name="Lipzen A."/>
            <person name="He G."/>
            <person name="Yan M."/>
            <person name="Ng V."/>
            <person name="Cullen D."/>
            <person name="Martin F."/>
            <person name="Rosso M.-N."/>
            <person name="Henrissat B."/>
            <person name="Hibbett D."/>
            <person name="Martinez A.T."/>
            <person name="Grigoriev I.V."/>
        </authorList>
    </citation>
    <scope>NUCLEOTIDE SEQUENCE</scope>
    <source>
        <strain evidence="3">CBS 506.95</strain>
    </source>
</reference>
<gene>
    <name evidence="3" type="ORF">CPB83DRAFT_952022</name>
</gene>
<feature type="non-terminal residue" evidence="3">
    <location>
        <position position="1"/>
    </location>
</feature>
<evidence type="ECO:0000259" key="2">
    <source>
        <dbReference type="Pfam" id="PF24883"/>
    </source>
</evidence>
<dbReference type="EMBL" id="MU157921">
    <property type="protein sequence ID" value="KAF9523287.1"/>
    <property type="molecule type" value="Genomic_DNA"/>
</dbReference>
<evidence type="ECO:0000256" key="1">
    <source>
        <dbReference type="ARBA" id="ARBA00022737"/>
    </source>
</evidence>
<dbReference type="Pfam" id="PF24883">
    <property type="entry name" value="NPHP3_N"/>
    <property type="match status" value="1"/>
</dbReference>
<keyword evidence="4" id="KW-1185">Reference proteome</keyword>
<name>A0A9P6E695_9AGAR</name>
<dbReference type="InterPro" id="IPR056884">
    <property type="entry name" value="NPHP3-like_N"/>
</dbReference>
<feature type="domain" description="Nephrocystin 3-like N-terminal" evidence="2">
    <location>
        <begin position="19"/>
        <end position="143"/>
    </location>
</feature>
<organism evidence="3 4">
    <name type="scientific">Crepidotus variabilis</name>
    <dbReference type="NCBI Taxonomy" id="179855"/>
    <lineage>
        <taxon>Eukaryota</taxon>
        <taxon>Fungi</taxon>
        <taxon>Dikarya</taxon>
        <taxon>Basidiomycota</taxon>
        <taxon>Agaricomycotina</taxon>
        <taxon>Agaricomycetes</taxon>
        <taxon>Agaricomycetidae</taxon>
        <taxon>Agaricales</taxon>
        <taxon>Agaricineae</taxon>
        <taxon>Crepidotaceae</taxon>
        <taxon>Crepidotus</taxon>
    </lineage>
</organism>
<dbReference type="AlphaFoldDB" id="A0A9P6E695"/>
<protein>
    <recommendedName>
        <fullName evidence="2">Nephrocystin 3-like N-terminal domain-containing protein</fullName>
    </recommendedName>
</protein>
<evidence type="ECO:0000313" key="4">
    <source>
        <dbReference type="Proteomes" id="UP000807306"/>
    </source>
</evidence>
<dbReference type="OrthoDB" id="5967843at2759"/>
<dbReference type="Proteomes" id="UP000807306">
    <property type="component" value="Unassembled WGS sequence"/>
</dbReference>
<evidence type="ECO:0000313" key="3">
    <source>
        <dbReference type="EMBL" id="KAF9523287.1"/>
    </source>
</evidence>
<sequence length="258" mass="28493">LSPGVTLELVQESFVASRGGIAYSFDSEDPTRNHVESFAVTISYQISVVHAPTRALIAQTVHVEPLIFTKSLDTQLNELVARPLIEISEIEDVSPLPPQIIIIDGLDHCLDKVAQSDLVEALCMLATKLNNHGVRLRILITSRTSPHLGMWFHPRIPLGKLSCIALEEHDAGINIRLFLEEHSRRFNFINQTRVWVSSVPDCPTGTAGQGELCQCVCCIRFGCKTRSDKPFGVNDCYAPGSRATHDPSFFSINSEATQ</sequence>
<keyword evidence="1" id="KW-0677">Repeat</keyword>
<comment type="caution">
    <text evidence="3">The sequence shown here is derived from an EMBL/GenBank/DDBJ whole genome shotgun (WGS) entry which is preliminary data.</text>
</comment>